<proteinExistence type="predicted"/>
<evidence type="ECO:0000313" key="2">
    <source>
        <dbReference type="Proteomes" id="UP000789920"/>
    </source>
</evidence>
<feature type="non-terminal residue" evidence="1">
    <location>
        <position position="1"/>
    </location>
</feature>
<comment type="caution">
    <text evidence="1">The sequence shown here is derived from an EMBL/GenBank/DDBJ whole genome shotgun (WGS) entry which is preliminary data.</text>
</comment>
<name>A0ACA9SHN9_9GLOM</name>
<dbReference type="EMBL" id="CAJVQC010116394">
    <property type="protein sequence ID" value="CAG8837009.1"/>
    <property type="molecule type" value="Genomic_DNA"/>
</dbReference>
<accession>A0ACA9SHN9</accession>
<feature type="non-terminal residue" evidence="1">
    <location>
        <position position="86"/>
    </location>
</feature>
<dbReference type="Proteomes" id="UP000789920">
    <property type="component" value="Unassembled WGS sequence"/>
</dbReference>
<protein>
    <submittedName>
        <fullName evidence="1">35958_t:CDS:1</fullName>
    </submittedName>
</protein>
<reference evidence="1" key="1">
    <citation type="submission" date="2021-06" db="EMBL/GenBank/DDBJ databases">
        <authorList>
            <person name="Kallberg Y."/>
            <person name="Tangrot J."/>
            <person name="Rosling A."/>
        </authorList>
    </citation>
    <scope>NUCLEOTIDE SEQUENCE</scope>
    <source>
        <strain evidence="1">MA461A</strain>
    </source>
</reference>
<evidence type="ECO:0000313" key="1">
    <source>
        <dbReference type="EMBL" id="CAG8837009.1"/>
    </source>
</evidence>
<sequence length="86" mass="9865">NDKDRNQKAKNVSLLIELNNTCTGIDTELVNIWQGNLKVDSLHKKQSYTFFNLATCKRLVEINGGEMEAESQLGKGSKFWFTWNIE</sequence>
<keyword evidence="2" id="KW-1185">Reference proteome</keyword>
<gene>
    <name evidence="1" type="ORF">RPERSI_LOCUS30130</name>
</gene>
<organism evidence="1 2">
    <name type="scientific">Racocetra persica</name>
    <dbReference type="NCBI Taxonomy" id="160502"/>
    <lineage>
        <taxon>Eukaryota</taxon>
        <taxon>Fungi</taxon>
        <taxon>Fungi incertae sedis</taxon>
        <taxon>Mucoromycota</taxon>
        <taxon>Glomeromycotina</taxon>
        <taxon>Glomeromycetes</taxon>
        <taxon>Diversisporales</taxon>
        <taxon>Gigasporaceae</taxon>
        <taxon>Racocetra</taxon>
    </lineage>
</organism>